<keyword evidence="4" id="KW-0904">Protein phosphatase</keyword>
<dbReference type="GO" id="GO:0004721">
    <property type="term" value="F:phosphoprotein phosphatase activity"/>
    <property type="evidence" value="ECO:0007669"/>
    <property type="project" value="UniProtKB-KW"/>
</dbReference>
<dbReference type="PROSITE" id="PS51182">
    <property type="entry name" value="C2_TENSIN"/>
    <property type="match status" value="1"/>
</dbReference>
<dbReference type="Pfam" id="PF10409">
    <property type="entry name" value="PTEN_C2"/>
    <property type="match status" value="1"/>
</dbReference>
<evidence type="ECO:0000259" key="9">
    <source>
        <dbReference type="PROSITE" id="PS51182"/>
    </source>
</evidence>
<keyword evidence="5" id="KW-0443">Lipid metabolism</keyword>
<comment type="caution">
    <text evidence="10">The sequence shown here is derived from an EMBL/GenBank/DDBJ whole genome shotgun (WGS) entry which is preliminary data.</text>
</comment>
<comment type="subcellular location">
    <subcellularLocation>
        <location evidence="1">Cell projection</location>
        <location evidence="1">Neuron projection</location>
    </subcellularLocation>
</comment>
<evidence type="ECO:0000256" key="5">
    <source>
        <dbReference type="ARBA" id="ARBA00023098"/>
    </source>
</evidence>
<feature type="domain" description="Phosphatase tensin-type" evidence="8">
    <location>
        <begin position="64"/>
        <end position="235"/>
    </location>
</feature>
<dbReference type="InterPro" id="IPR051281">
    <property type="entry name" value="Dual-spec_lipid-protein_phosph"/>
</dbReference>
<dbReference type="PANTHER" id="PTHR12305">
    <property type="entry name" value="PHOSPHATASE WITH HOMOLOGY TO TENSIN"/>
    <property type="match status" value="1"/>
</dbReference>
<sequence>MDKESVFDLSSTLDFQFQTLPLCDVKESSEELIQQTQQSLQSIENNNKSFFSNPLKSLVSKQKHRFVQDGFNLDLTYITEQIIAMGYPAIDYEAFYRNSMVDVQKFFNQRHKNHYRIINLCSERKYNHAYFDGNVSEYPFEDHQAPQFSMIFELCNEIHNFICQDKQNVIAIHCKAGKGRTGVMICCYLLYSGMFKNSYDAMRFYGKMRTKNKKGVTIPSQIRYILYFEKALSFGYEAQDIPQNKIQISQIRIITIPIMNCNNSCNPYILIQNNQTQTLIKKFQIVNDSFIIFYIDVVVQGDTRIVCYNKSLISKQIMFQFWFHTTFLDNTGLLIIDKYMLDKAVKDKNHKIFQPNFRVEVQTFTLLN</sequence>
<dbReference type="InterPro" id="IPR029023">
    <property type="entry name" value="Tensin_phosphatase"/>
</dbReference>
<organism evidence="10 11">
    <name type="scientific">Paramecium sonneborni</name>
    <dbReference type="NCBI Taxonomy" id="65129"/>
    <lineage>
        <taxon>Eukaryota</taxon>
        <taxon>Sar</taxon>
        <taxon>Alveolata</taxon>
        <taxon>Ciliophora</taxon>
        <taxon>Intramacronucleata</taxon>
        <taxon>Oligohymenophorea</taxon>
        <taxon>Peniculida</taxon>
        <taxon>Parameciidae</taxon>
        <taxon>Paramecium</taxon>
    </lineage>
</organism>
<dbReference type="InterPro" id="IPR014020">
    <property type="entry name" value="Tensin_C2-dom"/>
</dbReference>
<dbReference type="Pfam" id="PF22785">
    <property type="entry name" value="Tc-R-P"/>
    <property type="match status" value="1"/>
</dbReference>
<dbReference type="SMART" id="SM00404">
    <property type="entry name" value="PTPc_motif"/>
    <property type="match status" value="1"/>
</dbReference>
<dbReference type="CDD" id="cd14509">
    <property type="entry name" value="PTP_PTEN"/>
    <property type="match status" value="1"/>
</dbReference>
<dbReference type="GO" id="GO:0006629">
    <property type="term" value="P:lipid metabolic process"/>
    <property type="evidence" value="ECO:0007669"/>
    <property type="project" value="UniProtKB-KW"/>
</dbReference>
<dbReference type="PANTHER" id="PTHR12305:SF60">
    <property type="entry name" value="PHOSPHATIDYLINOSITOL 3,4,5-TRISPHOSPHATE 3-PHOSPHATASE TPTE2-RELATED"/>
    <property type="match status" value="1"/>
</dbReference>
<dbReference type="PROSITE" id="PS51181">
    <property type="entry name" value="PPASE_TENSIN"/>
    <property type="match status" value="1"/>
</dbReference>
<dbReference type="InterPro" id="IPR003595">
    <property type="entry name" value="Tyr_Pase_cat"/>
</dbReference>
<keyword evidence="11" id="KW-1185">Reference proteome</keyword>
<evidence type="ECO:0000256" key="1">
    <source>
        <dbReference type="ARBA" id="ARBA00004487"/>
    </source>
</evidence>
<protein>
    <recommendedName>
        <fullName evidence="12">Phosphatidylinositol-3,4,5-trisphosphate 3-phosphatase</fullName>
    </recommendedName>
</protein>
<evidence type="ECO:0000256" key="4">
    <source>
        <dbReference type="ARBA" id="ARBA00022912"/>
    </source>
</evidence>
<dbReference type="AlphaFoldDB" id="A0A8S1NYW4"/>
<dbReference type="GO" id="GO:0016314">
    <property type="term" value="F:phosphatidylinositol-3,4,5-trisphosphate 3-phosphatase activity"/>
    <property type="evidence" value="ECO:0007669"/>
    <property type="project" value="TreeGrafter"/>
</dbReference>
<evidence type="ECO:0000259" key="8">
    <source>
        <dbReference type="PROSITE" id="PS51181"/>
    </source>
</evidence>
<dbReference type="InterPro" id="IPR016130">
    <property type="entry name" value="Tyr_Pase_AS"/>
</dbReference>
<evidence type="ECO:0000256" key="3">
    <source>
        <dbReference type="ARBA" id="ARBA00022801"/>
    </source>
</evidence>
<evidence type="ECO:0000313" key="10">
    <source>
        <dbReference type="EMBL" id="CAD8095256.1"/>
    </source>
</evidence>
<dbReference type="EMBL" id="CAJJDN010000064">
    <property type="protein sequence ID" value="CAD8095256.1"/>
    <property type="molecule type" value="Genomic_DNA"/>
</dbReference>
<dbReference type="InterPro" id="IPR000387">
    <property type="entry name" value="Tyr_Pase_dom"/>
</dbReference>
<gene>
    <name evidence="10" type="ORF">PSON_ATCC_30995.1.T0640084</name>
</gene>
<dbReference type="SMART" id="SM01326">
    <property type="entry name" value="PTEN_C2"/>
    <property type="match status" value="1"/>
</dbReference>
<reference evidence="10" key="1">
    <citation type="submission" date="2021-01" db="EMBL/GenBank/DDBJ databases">
        <authorList>
            <consortium name="Genoscope - CEA"/>
            <person name="William W."/>
        </authorList>
    </citation>
    <scope>NUCLEOTIDE SEQUENCE</scope>
</reference>
<dbReference type="PROSITE" id="PS00383">
    <property type="entry name" value="TYR_PHOSPHATASE_1"/>
    <property type="match status" value="1"/>
</dbReference>
<keyword evidence="3" id="KW-0378">Hydrolase</keyword>
<evidence type="ECO:0000313" key="11">
    <source>
        <dbReference type="Proteomes" id="UP000692954"/>
    </source>
</evidence>
<evidence type="ECO:0008006" key="12">
    <source>
        <dbReference type="Google" id="ProtNLM"/>
    </source>
</evidence>
<dbReference type="GO" id="GO:0005829">
    <property type="term" value="C:cytosol"/>
    <property type="evidence" value="ECO:0007669"/>
    <property type="project" value="TreeGrafter"/>
</dbReference>
<dbReference type="OrthoDB" id="16692at2759"/>
<accession>A0A8S1NYW4</accession>
<dbReference type="InterPro" id="IPR045101">
    <property type="entry name" value="PTP_PTEN"/>
</dbReference>
<dbReference type="FunFam" id="3.90.190.10:FF:000029">
    <property type="entry name" value="Phosphatidylinositol 3,4,5-trisphosphate 3-phosphatase and dual-specificity protein phosphatase PTEN"/>
    <property type="match status" value="1"/>
</dbReference>
<dbReference type="PROSITE" id="PS50056">
    <property type="entry name" value="TYR_PHOSPHATASE_2"/>
    <property type="match status" value="1"/>
</dbReference>
<dbReference type="Proteomes" id="UP000692954">
    <property type="component" value="Unassembled WGS sequence"/>
</dbReference>
<feature type="domain" description="Tyrosine specific protein phosphatases" evidence="7">
    <location>
        <begin position="149"/>
        <end position="223"/>
    </location>
</feature>
<feature type="domain" description="C2 tensin-type" evidence="9">
    <location>
        <begin position="243"/>
        <end position="366"/>
    </location>
</feature>
<proteinExistence type="inferred from homology"/>
<name>A0A8S1NYW4_9CILI</name>
<comment type="similarity">
    <text evidence="2">Belongs to the PTEN phosphatase protein family.</text>
</comment>
<evidence type="ECO:0000259" key="7">
    <source>
        <dbReference type="PROSITE" id="PS50056"/>
    </source>
</evidence>
<evidence type="ECO:0000256" key="2">
    <source>
        <dbReference type="ARBA" id="ARBA00007881"/>
    </source>
</evidence>
<evidence type="ECO:0000256" key="6">
    <source>
        <dbReference type="ARBA" id="ARBA00023273"/>
    </source>
</evidence>
<keyword evidence="6" id="KW-0966">Cell projection</keyword>